<protein>
    <submittedName>
        <fullName evidence="1">Uncharacterized protein</fullName>
    </submittedName>
</protein>
<organism evidence="1">
    <name type="scientific">marine sediment metagenome</name>
    <dbReference type="NCBI Taxonomy" id="412755"/>
    <lineage>
        <taxon>unclassified sequences</taxon>
        <taxon>metagenomes</taxon>
        <taxon>ecological metagenomes</taxon>
    </lineage>
</organism>
<feature type="non-terminal residue" evidence="1">
    <location>
        <position position="234"/>
    </location>
</feature>
<name>A0A0F8VXA7_9ZZZZ</name>
<dbReference type="EMBL" id="LAZR01068804">
    <property type="protein sequence ID" value="KKK48952.1"/>
    <property type="molecule type" value="Genomic_DNA"/>
</dbReference>
<gene>
    <name evidence="1" type="ORF">LCGC14_3139950</name>
</gene>
<dbReference type="AlphaFoldDB" id="A0A0F8VXA7"/>
<proteinExistence type="predicted"/>
<comment type="caution">
    <text evidence="1">The sequence shown here is derived from an EMBL/GenBank/DDBJ whole genome shotgun (WGS) entry which is preliminary data.</text>
</comment>
<evidence type="ECO:0000313" key="1">
    <source>
        <dbReference type="EMBL" id="KKK48952.1"/>
    </source>
</evidence>
<accession>A0A0F8VXA7</accession>
<sequence>MLPEIAKKVYSGKEVIVVTGTGTANSTVVDSTRAYTTRSSYAYDGMGFYAYNNGSGSGPEDQFRRVTQGGFTNTSGTWAIAPNWGSACEAGDLFVLMRGGLDINQFLDAANAVVTSHYWPRYLPYCGSLNDNDGDMETAGTSAYTAINGATLAKDTTDVYSGSQSLSVTTDASGEGVRSAVFGHHETSPMIVYVMIRSSLAGSVILYDETNSTAVRTVTFSANETVSTTADEWT</sequence>
<reference evidence="1" key="1">
    <citation type="journal article" date="2015" name="Nature">
        <title>Complex archaea that bridge the gap between prokaryotes and eukaryotes.</title>
        <authorList>
            <person name="Spang A."/>
            <person name="Saw J.H."/>
            <person name="Jorgensen S.L."/>
            <person name="Zaremba-Niedzwiedzka K."/>
            <person name="Martijn J."/>
            <person name="Lind A.E."/>
            <person name="van Eijk R."/>
            <person name="Schleper C."/>
            <person name="Guy L."/>
            <person name="Ettema T.J."/>
        </authorList>
    </citation>
    <scope>NUCLEOTIDE SEQUENCE</scope>
</reference>